<comment type="caution">
    <text evidence="1">The sequence shown here is derived from an EMBL/GenBank/DDBJ whole genome shotgun (WGS) entry which is preliminary data.</text>
</comment>
<reference evidence="1" key="1">
    <citation type="submission" date="2021-02" db="EMBL/GenBank/DDBJ databases">
        <authorList>
            <person name="Nowell W R."/>
        </authorList>
    </citation>
    <scope>NUCLEOTIDE SEQUENCE</scope>
</reference>
<dbReference type="Proteomes" id="UP000663873">
    <property type="component" value="Unassembled WGS sequence"/>
</dbReference>
<keyword evidence="2" id="KW-1185">Reference proteome</keyword>
<evidence type="ECO:0000313" key="1">
    <source>
        <dbReference type="EMBL" id="CAF4845217.1"/>
    </source>
</evidence>
<gene>
    <name evidence="1" type="ORF">UJA718_LOCUS43227</name>
</gene>
<name>A0A821RVZ5_9BILA</name>
<dbReference type="EMBL" id="CAJOBP010059231">
    <property type="protein sequence ID" value="CAF4845217.1"/>
    <property type="molecule type" value="Genomic_DNA"/>
</dbReference>
<feature type="non-terminal residue" evidence="1">
    <location>
        <position position="71"/>
    </location>
</feature>
<accession>A0A821RVZ5</accession>
<dbReference type="AlphaFoldDB" id="A0A821RVZ5"/>
<organism evidence="1 2">
    <name type="scientific">Rotaria socialis</name>
    <dbReference type="NCBI Taxonomy" id="392032"/>
    <lineage>
        <taxon>Eukaryota</taxon>
        <taxon>Metazoa</taxon>
        <taxon>Spiralia</taxon>
        <taxon>Gnathifera</taxon>
        <taxon>Rotifera</taxon>
        <taxon>Eurotatoria</taxon>
        <taxon>Bdelloidea</taxon>
        <taxon>Philodinida</taxon>
        <taxon>Philodinidae</taxon>
        <taxon>Rotaria</taxon>
    </lineage>
</organism>
<evidence type="ECO:0000313" key="2">
    <source>
        <dbReference type="Proteomes" id="UP000663873"/>
    </source>
</evidence>
<sequence length="71" mass="8243">MDLILTCLTNIDSFIDNIKEIIHAYEETVPLTNDEIKHLDTFVRLQLVLLLNSQDIDDEKQIDLLEQLCSN</sequence>
<protein>
    <submittedName>
        <fullName evidence="1">Uncharacterized protein</fullName>
    </submittedName>
</protein>
<proteinExistence type="predicted"/>